<gene>
    <name evidence="2" type="ORF">DPMN_040206</name>
</gene>
<dbReference type="Proteomes" id="UP000828390">
    <property type="component" value="Unassembled WGS sequence"/>
</dbReference>
<feature type="compositionally biased region" description="Basic and acidic residues" evidence="1">
    <location>
        <begin position="40"/>
        <end position="51"/>
    </location>
</feature>
<accession>A0A9D4CUU9</accession>
<evidence type="ECO:0000313" key="2">
    <source>
        <dbReference type="EMBL" id="KAH3733772.1"/>
    </source>
</evidence>
<feature type="region of interest" description="Disordered" evidence="1">
    <location>
        <begin position="16"/>
        <end position="51"/>
    </location>
</feature>
<evidence type="ECO:0000313" key="3">
    <source>
        <dbReference type="Proteomes" id="UP000828390"/>
    </source>
</evidence>
<name>A0A9D4CUU9_DREPO</name>
<sequence>MPLNTYIQYSDDVHVVPPHTETVPEPPAPLAEGPEPHPGTSRESRHNTRVS</sequence>
<evidence type="ECO:0000256" key="1">
    <source>
        <dbReference type="SAM" id="MobiDB-lite"/>
    </source>
</evidence>
<reference evidence="2" key="2">
    <citation type="submission" date="2020-11" db="EMBL/GenBank/DDBJ databases">
        <authorList>
            <person name="McCartney M.A."/>
            <person name="Auch B."/>
            <person name="Kono T."/>
            <person name="Mallez S."/>
            <person name="Becker A."/>
            <person name="Gohl D.M."/>
            <person name="Silverstein K.A.T."/>
            <person name="Koren S."/>
            <person name="Bechman K.B."/>
            <person name="Herman A."/>
            <person name="Abrahante J.E."/>
            <person name="Garbe J."/>
        </authorList>
    </citation>
    <scope>NUCLEOTIDE SEQUENCE</scope>
    <source>
        <strain evidence="2">Duluth1</strain>
        <tissue evidence="2">Whole animal</tissue>
    </source>
</reference>
<dbReference type="EMBL" id="JAIWYP010000011">
    <property type="protein sequence ID" value="KAH3733772.1"/>
    <property type="molecule type" value="Genomic_DNA"/>
</dbReference>
<organism evidence="2 3">
    <name type="scientific">Dreissena polymorpha</name>
    <name type="common">Zebra mussel</name>
    <name type="synonym">Mytilus polymorpha</name>
    <dbReference type="NCBI Taxonomy" id="45954"/>
    <lineage>
        <taxon>Eukaryota</taxon>
        <taxon>Metazoa</taxon>
        <taxon>Spiralia</taxon>
        <taxon>Lophotrochozoa</taxon>
        <taxon>Mollusca</taxon>
        <taxon>Bivalvia</taxon>
        <taxon>Autobranchia</taxon>
        <taxon>Heteroconchia</taxon>
        <taxon>Euheterodonta</taxon>
        <taxon>Imparidentia</taxon>
        <taxon>Neoheterodontei</taxon>
        <taxon>Myida</taxon>
        <taxon>Dreissenoidea</taxon>
        <taxon>Dreissenidae</taxon>
        <taxon>Dreissena</taxon>
    </lineage>
</organism>
<comment type="caution">
    <text evidence="2">The sequence shown here is derived from an EMBL/GenBank/DDBJ whole genome shotgun (WGS) entry which is preliminary data.</text>
</comment>
<dbReference type="AlphaFoldDB" id="A0A9D4CUU9"/>
<keyword evidence="3" id="KW-1185">Reference proteome</keyword>
<proteinExistence type="predicted"/>
<protein>
    <submittedName>
        <fullName evidence="2">Uncharacterized protein</fullName>
    </submittedName>
</protein>
<reference evidence="2" key="1">
    <citation type="journal article" date="2019" name="bioRxiv">
        <title>The Genome of the Zebra Mussel, Dreissena polymorpha: A Resource for Invasive Species Research.</title>
        <authorList>
            <person name="McCartney M.A."/>
            <person name="Auch B."/>
            <person name="Kono T."/>
            <person name="Mallez S."/>
            <person name="Zhang Y."/>
            <person name="Obille A."/>
            <person name="Becker A."/>
            <person name="Abrahante J.E."/>
            <person name="Garbe J."/>
            <person name="Badalamenti J.P."/>
            <person name="Herman A."/>
            <person name="Mangelson H."/>
            <person name="Liachko I."/>
            <person name="Sullivan S."/>
            <person name="Sone E.D."/>
            <person name="Koren S."/>
            <person name="Silverstein K.A.T."/>
            <person name="Beckman K.B."/>
            <person name="Gohl D.M."/>
        </authorList>
    </citation>
    <scope>NUCLEOTIDE SEQUENCE</scope>
    <source>
        <strain evidence="2">Duluth1</strain>
        <tissue evidence="2">Whole animal</tissue>
    </source>
</reference>